<dbReference type="PANTHER" id="PTHR33927">
    <property type="entry name" value="TRANSMEMBRANE PROTEIN"/>
    <property type="match status" value="1"/>
</dbReference>
<organism evidence="1 2">
    <name type="scientific">Mycena alexandri</name>
    <dbReference type="NCBI Taxonomy" id="1745969"/>
    <lineage>
        <taxon>Eukaryota</taxon>
        <taxon>Fungi</taxon>
        <taxon>Dikarya</taxon>
        <taxon>Basidiomycota</taxon>
        <taxon>Agaricomycotina</taxon>
        <taxon>Agaricomycetes</taxon>
        <taxon>Agaricomycetidae</taxon>
        <taxon>Agaricales</taxon>
        <taxon>Marasmiineae</taxon>
        <taxon>Mycenaceae</taxon>
        <taxon>Mycena</taxon>
    </lineage>
</organism>
<evidence type="ECO:0000313" key="2">
    <source>
        <dbReference type="Proteomes" id="UP001218188"/>
    </source>
</evidence>
<proteinExistence type="predicted"/>
<dbReference type="InterPro" id="IPR052979">
    <property type="entry name" value="Adenylate-forming_domain"/>
</dbReference>
<accession>A0AAD6XBE0</accession>
<dbReference type="AlphaFoldDB" id="A0AAD6XBE0"/>
<evidence type="ECO:0000313" key="1">
    <source>
        <dbReference type="EMBL" id="KAJ7039084.1"/>
    </source>
</evidence>
<reference evidence="1" key="1">
    <citation type="submission" date="2023-03" db="EMBL/GenBank/DDBJ databases">
        <title>Massive genome expansion in bonnet fungi (Mycena s.s.) driven by repeated elements and novel gene families across ecological guilds.</title>
        <authorList>
            <consortium name="Lawrence Berkeley National Laboratory"/>
            <person name="Harder C.B."/>
            <person name="Miyauchi S."/>
            <person name="Viragh M."/>
            <person name="Kuo A."/>
            <person name="Thoen E."/>
            <person name="Andreopoulos B."/>
            <person name="Lu D."/>
            <person name="Skrede I."/>
            <person name="Drula E."/>
            <person name="Henrissat B."/>
            <person name="Morin E."/>
            <person name="Kohler A."/>
            <person name="Barry K."/>
            <person name="LaButti K."/>
            <person name="Morin E."/>
            <person name="Salamov A."/>
            <person name="Lipzen A."/>
            <person name="Mereny Z."/>
            <person name="Hegedus B."/>
            <person name="Baldrian P."/>
            <person name="Stursova M."/>
            <person name="Weitz H."/>
            <person name="Taylor A."/>
            <person name="Grigoriev I.V."/>
            <person name="Nagy L.G."/>
            <person name="Martin F."/>
            <person name="Kauserud H."/>
        </authorList>
    </citation>
    <scope>NUCLEOTIDE SEQUENCE</scope>
    <source>
        <strain evidence="1">CBHHK200</strain>
    </source>
</reference>
<comment type="caution">
    <text evidence="1">The sequence shown here is derived from an EMBL/GenBank/DDBJ whole genome shotgun (WGS) entry which is preliminary data.</text>
</comment>
<dbReference type="EMBL" id="JARJCM010000028">
    <property type="protein sequence ID" value="KAJ7039084.1"/>
    <property type="molecule type" value="Genomic_DNA"/>
</dbReference>
<keyword evidence="2" id="KW-1185">Reference proteome</keyword>
<sequence length="160" mass="18010">MRGISQIYRYFNGAWQGLLARISRGSMLEYHAFGTSDENYLVCGVQGDFTQSLVDNPPKFLWTRQLKFAGVSNKSKLYKRGIRVCAGTGLGAALYTGLQSPDWYLIWMAMGSDQAKTFGPTISALIHDNLPPTQYTLWDSKERGLIFLDVPFFQADDPRP</sequence>
<protein>
    <submittedName>
        <fullName evidence="1">Uncharacterized protein</fullName>
    </submittedName>
</protein>
<name>A0AAD6XBE0_9AGAR</name>
<dbReference type="Proteomes" id="UP001218188">
    <property type="component" value="Unassembled WGS sequence"/>
</dbReference>
<dbReference type="PANTHER" id="PTHR33927:SF1">
    <property type="entry name" value="TRANSMEMBRANE PROTEIN"/>
    <property type="match status" value="1"/>
</dbReference>
<gene>
    <name evidence="1" type="ORF">C8F04DRAFT_950387</name>
</gene>